<organism evidence="2 3">
    <name type="scientific">Citrus sinensis</name>
    <name type="common">Sweet orange</name>
    <name type="synonym">Citrus aurantium var. sinensis</name>
    <dbReference type="NCBI Taxonomy" id="2711"/>
    <lineage>
        <taxon>Eukaryota</taxon>
        <taxon>Viridiplantae</taxon>
        <taxon>Streptophyta</taxon>
        <taxon>Embryophyta</taxon>
        <taxon>Tracheophyta</taxon>
        <taxon>Spermatophyta</taxon>
        <taxon>Magnoliopsida</taxon>
        <taxon>eudicotyledons</taxon>
        <taxon>Gunneridae</taxon>
        <taxon>Pentapetalae</taxon>
        <taxon>rosids</taxon>
        <taxon>malvids</taxon>
        <taxon>Sapindales</taxon>
        <taxon>Rutaceae</taxon>
        <taxon>Aurantioideae</taxon>
        <taxon>Citrus</taxon>
    </lineage>
</organism>
<sequence>MLNWVPKSLAYDYSFCCGLESNVSFGYAIATTIPIIYVVSSCFHYYYFLLLEFAQVLTGHLCALIIGSISIWL</sequence>
<protein>
    <submittedName>
        <fullName evidence="2">Uncharacterized protein</fullName>
    </submittedName>
</protein>
<keyword evidence="1" id="KW-1133">Transmembrane helix</keyword>
<reference evidence="2 3" key="1">
    <citation type="submission" date="2014-04" db="EMBL/GenBank/DDBJ databases">
        <authorList>
            <consortium name="International Citrus Genome Consortium"/>
            <person name="Gmitter F."/>
            <person name="Chen C."/>
            <person name="Farmerie W."/>
            <person name="Harkins T."/>
            <person name="Desany B."/>
            <person name="Mohiuddin M."/>
            <person name="Kodira C."/>
            <person name="Borodovsky M."/>
            <person name="Lomsadze A."/>
            <person name="Burns P."/>
            <person name="Jenkins J."/>
            <person name="Prochnik S."/>
            <person name="Shu S."/>
            <person name="Chapman J."/>
            <person name="Pitluck S."/>
            <person name="Schmutz J."/>
            <person name="Rokhsar D."/>
        </authorList>
    </citation>
    <scope>NUCLEOTIDE SEQUENCE</scope>
</reference>
<dbReference type="EMBL" id="KK785069">
    <property type="protein sequence ID" value="KDO50835.1"/>
    <property type="molecule type" value="Genomic_DNA"/>
</dbReference>
<keyword evidence="1" id="KW-0812">Transmembrane</keyword>
<name>A0A067EAC5_CITSI</name>
<feature type="transmembrane region" description="Helical" evidence="1">
    <location>
        <begin position="53"/>
        <end position="72"/>
    </location>
</feature>
<feature type="transmembrane region" description="Helical" evidence="1">
    <location>
        <begin position="25"/>
        <end position="47"/>
    </location>
</feature>
<proteinExistence type="predicted"/>
<keyword evidence="1" id="KW-0472">Membrane</keyword>
<gene>
    <name evidence="2" type="ORF">CISIN_1g035115mg</name>
</gene>
<keyword evidence="3" id="KW-1185">Reference proteome</keyword>
<evidence type="ECO:0000313" key="2">
    <source>
        <dbReference type="EMBL" id="KDO50835.1"/>
    </source>
</evidence>
<evidence type="ECO:0000256" key="1">
    <source>
        <dbReference type="SAM" id="Phobius"/>
    </source>
</evidence>
<dbReference type="AlphaFoldDB" id="A0A067EAC5"/>
<dbReference type="Proteomes" id="UP000027120">
    <property type="component" value="Unassembled WGS sequence"/>
</dbReference>
<evidence type="ECO:0000313" key="3">
    <source>
        <dbReference type="Proteomes" id="UP000027120"/>
    </source>
</evidence>
<accession>A0A067EAC5</accession>